<protein>
    <recommendedName>
        <fullName evidence="3">cysteine desulfurase</fullName>
        <ecNumber evidence="3">2.8.1.7</ecNumber>
    </recommendedName>
</protein>
<dbReference type="PANTHER" id="PTHR43586:SF4">
    <property type="entry name" value="ISOPENICILLIN N EPIMERASE"/>
    <property type="match status" value="1"/>
</dbReference>
<organism evidence="8 9">
    <name type="scientific">Wansuia hejianensis</name>
    <dbReference type="NCBI Taxonomy" id="2763667"/>
    <lineage>
        <taxon>Bacteria</taxon>
        <taxon>Bacillati</taxon>
        <taxon>Bacillota</taxon>
        <taxon>Clostridia</taxon>
        <taxon>Lachnospirales</taxon>
        <taxon>Lachnospiraceae</taxon>
        <taxon>Wansuia</taxon>
    </lineage>
</organism>
<dbReference type="Proteomes" id="UP000601522">
    <property type="component" value="Unassembled WGS sequence"/>
</dbReference>
<feature type="domain" description="Aminotransferase class V" evidence="7">
    <location>
        <begin position="4"/>
        <end position="370"/>
    </location>
</feature>
<dbReference type="GO" id="GO:0031071">
    <property type="term" value="F:cysteine desulfurase activity"/>
    <property type="evidence" value="ECO:0007669"/>
    <property type="project" value="UniProtKB-EC"/>
</dbReference>
<dbReference type="InterPro" id="IPR000192">
    <property type="entry name" value="Aminotrans_V_dom"/>
</dbReference>
<dbReference type="Pfam" id="PF00266">
    <property type="entry name" value="Aminotran_5"/>
    <property type="match status" value="1"/>
</dbReference>
<dbReference type="InterPro" id="IPR015421">
    <property type="entry name" value="PyrdxlP-dep_Trfase_major"/>
</dbReference>
<evidence type="ECO:0000256" key="6">
    <source>
        <dbReference type="RuleBase" id="RU004504"/>
    </source>
</evidence>
<evidence type="ECO:0000256" key="1">
    <source>
        <dbReference type="ARBA" id="ARBA00001933"/>
    </source>
</evidence>
<dbReference type="Gene3D" id="3.40.640.10">
    <property type="entry name" value="Type I PLP-dependent aspartate aminotransferase-like (Major domain)"/>
    <property type="match status" value="1"/>
</dbReference>
<dbReference type="PANTHER" id="PTHR43586">
    <property type="entry name" value="CYSTEINE DESULFURASE"/>
    <property type="match status" value="1"/>
</dbReference>
<comment type="catalytic activity">
    <reaction evidence="5">
        <text>(sulfur carrier)-H + L-cysteine = (sulfur carrier)-SH + L-alanine</text>
        <dbReference type="Rhea" id="RHEA:43892"/>
        <dbReference type="Rhea" id="RHEA-COMP:14737"/>
        <dbReference type="Rhea" id="RHEA-COMP:14739"/>
        <dbReference type="ChEBI" id="CHEBI:29917"/>
        <dbReference type="ChEBI" id="CHEBI:35235"/>
        <dbReference type="ChEBI" id="CHEBI:57972"/>
        <dbReference type="ChEBI" id="CHEBI:64428"/>
        <dbReference type="EC" id="2.8.1.7"/>
    </reaction>
</comment>
<proteinExistence type="inferred from homology"/>
<dbReference type="EMBL" id="JACRTK010000001">
    <property type="protein sequence ID" value="MBC8589859.1"/>
    <property type="molecule type" value="Genomic_DNA"/>
</dbReference>
<name>A0A926IL84_9FIRM</name>
<reference evidence="8 9" key="1">
    <citation type="submission" date="2020-08" db="EMBL/GenBank/DDBJ databases">
        <title>Genome public.</title>
        <authorList>
            <person name="Liu C."/>
            <person name="Sun Q."/>
        </authorList>
    </citation>
    <scope>NUCLEOTIDE SEQUENCE [LARGE SCALE GENOMIC DNA]</scope>
    <source>
        <strain evidence="8 9">NSJ-26</strain>
    </source>
</reference>
<evidence type="ECO:0000256" key="2">
    <source>
        <dbReference type="ARBA" id="ARBA00010447"/>
    </source>
</evidence>
<dbReference type="InterPro" id="IPR016454">
    <property type="entry name" value="Cysteine_dSase"/>
</dbReference>
<dbReference type="InterPro" id="IPR015424">
    <property type="entry name" value="PyrdxlP-dep_Trfase"/>
</dbReference>
<evidence type="ECO:0000256" key="4">
    <source>
        <dbReference type="ARBA" id="ARBA00022898"/>
    </source>
</evidence>
<keyword evidence="9" id="KW-1185">Reference proteome</keyword>
<evidence type="ECO:0000256" key="5">
    <source>
        <dbReference type="ARBA" id="ARBA00050776"/>
    </source>
</evidence>
<keyword evidence="8" id="KW-0032">Aminotransferase</keyword>
<dbReference type="PROSITE" id="PS00595">
    <property type="entry name" value="AA_TRANSFER_CLASS_5"/>
    <property type="match status" value="1"/>
</dbReference>
<dbReference type="SUPFAM" id="SSF53383">
    <property type="entry name" value="PLP-dependent transferases"/>
    <property type="match status" value="1"/>
</dbReference>
<evidence type="ECO:0000256" key="3">
    <source>
        <dbReference type="ARBA" id="ARBA00012239"/>
    </source>
</evidence>
<dbReference type="RefSeq" id="WP_249322671.1">
    <property type="nucleotide sequence ID" value="NZ_JACRTK010000001.1"/>
</dbReference>
<dbReference type="EC" id="2.8.1.7" evidence="3"/>
<dbReference type="GO" id="GO:0008483">
    <property type="term" value="F:transaminase activity"/>
    <property type="evidence" value="ECO:0007669"/>
    <property type="project" value="UniProtKB-KW"/>
</dbReference>
<sequence length="382" mass="42393">MKYIYLDNGATSYPKAPGVAESISDYILNVGTNIGRGAYSLSYLAENIVYETRELICELFNFDKPENVIFTKNITESMNVLIKGLLKEGDHVIVSSMEHNAVMRPLNSLKDKIQYTKVQCNTLGELEIEDVKSSIKPNTKAIIMTHASNVCGTILDLEKIGQLCKKNNIFFIMDSTQTAGFLDIDFQRLNLDAMGFTGHKSLLGPQGIGGFIVSDKMVNEMNTLIEGGTGSLSDTEIQPNYMPDKFEAGTLNIPGIYGLNTSLKYLLNYGILNIREKEIYLIDRFLEGLLNIDKIRLIGHESSNCRTGVLSIDFPYDDNGIVAHELSKKYGIMTRSGLHCAPSAHKTLGTFPKGTVRFSLSHFTTLKEIEYSLASINNIVNI</sequence>
<evidence type="ECO:0000259" key="7">
    <source>
        <dbReference type="Pfam" id="PF00266"/>
    </source>
</evidence>
<comment type="cofactor">
    <cofactor evidence="1 6">
        <name>pyridoxal 5'-phosphate</name>
        <dbReference type="ChEBI" id="CHEBI:597326"/>
    </cofactor>
</comment>
<dbReference type="InterPro" id="IPR020578">
    <property type="entry name" value="Aminotrans_V_PyrdxlP_BS"/>
</dbReference>
<dbReference type="NCBIfam" id="TIGR01977">
    <property type="entry name" value="am_tr_V_EF2568"/>
    <property type="match status" value="1"/>
</dbReference>
<evidence type="ECO:0000313" key="8">
    <source>
        <dbReference type="EMBL" id="MBC8589859.1"/>
    </source>
</evidence>
<dbReference type="InterPro" id="IPR010969">
    <property type="entry name" value="Cys_dSase-rel_unknwn_funct"/>
</dbReference>
<gene>
    <name evidence="8" type="ORF">H8689_01715</name>
</gene>
<dbReference type="InterPro" id="IPR015422">
    <property type="entry name" value="PyrdxlP-dep_Trfase_small"/>
</dbReference>
<comment type="caution">
    <text evidence="8">The sequence shown here is derived from an EMBL/GenBank/DDBJ whole genome shotgun (WGS) entry which is preliminary data.</text>
</comment>
<dbReference type="PIRSF" id="PIRSF005572">
    <property type="entry name" value="NifS"/>
    <property type="match status" value="1"/>
</dbReference>
<accession>A0A926IL84</accession>
<dbReference type="AlphaFoldDB" id="A0A926IL84"/>
<dbReference type="Gene3D" id="3.90.1150.10">
    <property type="entry name" value="Aspartate Aminotransferase, domain 1"/>
    <property type="match status" value="1"/>
</dbReference>
<comment type="similarity">
    <text evidence="2">Belongs to the class-V pyridoxal-phosphate-dependent aminotransferase family. Csd subfamily.</text>
</comment>
<keyword evidence="4" id="KW-0663">Pyridoxal phosphate</keyword>
<keyword evidence="8" id="KW-0808">Transferase</keyword>
<evidence type="ECO:0000313" key="9">
    <source>
        <dbReference type="Proteomes" id="UP000601522"/>
    </source>
</evidence>